<dbReference type="GO" id="GO:0006412">
    <property type="term" value="P:translation"/>
    <property type="evidence" value="ECO:0007669"/>
    <property type="project" value="UniProtKB-UniRule"/>
</dbReference>
<dbReference type="GO" id="GO:0008097">
    <property type="term" value="F:5S rRNA binding"/>
    <property type="evidence" value="ECO:0007669"/>
    <property type="project" value="InterPro"/>
</dbReference>
<keyword evidence="2 5" id="KW-0694">RNA-binding</keyword>
<evidence type="ECO:0000256" key="3">
    <source>
        <dbReference type="ARBA" id="ARBA00022980"/>
    </source>
</evidence>
<dbReference type="InterPro" id="IPR029751">
    <property type="entry name" value="Ribosomal_L25_dom"/>
</dbReference>
<name>A0A939LQK6_9CELL</name>
<keyword evidence="9" id="KW-1185">Reference proteome</keyword>
<dbReference type="HAMAP" id="MF_01334">
    <property type="entry name" value="Ribosomal_bL25_CTC"/>
    <property type="match status" value="1"/>
</dbReference>
<dbReference type="NCBIfam" id="NF004131">
    <property type="entry name" value="PRK05618.2-1"/>
    <property type="match status" value="1"/>
</dbReference>
<comment type="subunit">
    <text evidence="5">Part of the 50S ribosomal subunit; part of the 5S rRNA/L5/L18/L25 subcomplex. Contacts the 5S rRNA. Binds to the 5S rRNA independently of L5 and L18.</text>
</comment>
<dbReference type="EMBL" id="JAGEMK010000004">
    <property type="protein sequence ID" value="MBO1751998.1"/>
    <property type="molecule type" value="Genomic_DNA"/>
</dbReference>
<evidence type="ECO:0000256" key="2">
    <source>
        <dbReference type="ARBA" id="ARBA00022884"/>
    </source>
</evidence>
<evidence type="ECO:0000259" key="7">
    <source>
        <dbReference type="Pfam" id="PF14693"/>
    </source>
</evidence>
<organism evidence="8 9">
    <name type="scientific">Actinotalea soli</name>
    <dbReference type="NCBI Taxonomy" id="2819234"/>
    <lineage>
        <taxon>Bacteria</taxon>
        <taxon>Bacillati</taxon>
        <taxon>Actinomycetota</taxon>
        <taxon>Actinomycetes</taxon>
        <taxon>Micrococcales</taxon>
        <taxon>Cellulomonadaceae</taxon>
        <taxon>Actinotalea</taxon>
    </lineage>
</organism>
<dbReference type="GO" id="GO:0003735">
    <property type="term" value="F:structural constituent of ribosome"/>
    <property type="evidence" value="ECO:0007669"/>
    <property type="project" value="InterPro"/>
</dbReference>
<dbReference type="PANTHER" id="PTHR33284:SF1">
    <property type="entry name" value="RIBOSOMAL PROTEIN L25_GLN-TRNA SYNTHETASE, ANTI-CODON-BINDING DOMAIN-CONTAINING PROTEIN"/>
    <property type="match status" value="1"/>
</dbReference>
<sequence>MSEVKLLATARTEFGKGAARRIRRADQVPAVLYGHGEKPVHITLPGHSTMLALKHSNALYSVELDGKKTLAIAKDVQRDPIKGFIEHIDLLEVRKGEKVTVEVNVHVVGESAPGTIHVVETQAVQLEAEATNLPEWVEVSIEGLEDGASVRGGDLVLPEGASYQGDPEDLIIAISTPRASAEDEALEVAIAEEASAQSAASAAADES</sequence>
<dbReference type="PANTHER" id="PTHR33284">
    <property type="entry name" value="RIBOSOMAL PROTEIN L25/GLN-TRNA SYNTHETASE, ANTI-CODON-BINDING DOMAIN-CONTAINING PROTEIN"/>
    <property type="match status" value="1"/>
</dbReference>
<dbReference type="Pfam" id="PF01386">
    <property type="entry name" value="Ribosomal_L25p"/>
    <property type="match status" value="1"/>
</dbReference>
<dbReference type="InterPro" id="IPR020057">
    <property type="entry name" value="Ribosomal_bL25_b-dom"/>
</dbReference>
<dbReference type="GO" id="GO:0022625">
    <property type="term" value="C:cytosolic large ribosomal subunit"/>
    <property type="evidence" value="ECO:0007669"/>
    <property type="project" value="TreeGrafter"/>
</dbReference>
<dbReference type="Proteomes" id="UP000664209">
    <property type="component" value="Unassembled WGS sequence"/>
</dbReference>
<evidence type="ECO:0000256" key="4">
    <source>
        <dbReference type="ARBA" id="ARBA00023274"/>
    </source>
</evidence>
<keyword evidence="1 5" id="KW-0699">rRNA-binding</keyword>
<keyword evidence="4 5" id="KW-0687">Ribonucleoprotein</keyword>
<protein>
    <recommendedName>
        <fullName evidence="5">Large ribosomal subunit protein bL25</fullName>
    </recommendedName>
    <alternativeName>
        <fullName evidence="5">General stress protein CTC</fullName>
    </alternativeName>
</protein>
<dbReference type="RefSeq" id="WP_208055691.1">
    <property type="nucleotide sequence ID" value="NZ_JAGEMK010000004.1"/>
</dbReference>
<comment type="similarity">
    <text evidence="5">Belongs to the bacterial ribosomal protein bL25 family. CTC subfamily.</text>
</comment>
<keyword evidence="3 5" id="KW-0689">Ribosomal protein</keyword>
<comment type="function">
    <text evidence="5">This is one of the proteins that binds to the 5S RNA in the ribosome where it forms part of the central protuberance.</text>
</comment>
<evidence type="ECO:0000256" key="5">
    <source>
        <dbReference type="HAMAP-Rule" id="MF_01334"/>
    </source>
</evidence>
<accession>A0A939LQK6</accession>
<dbReference type="InterPro" id="IPR020930">
    <property type="entry name" value="Ribosomal_uL5_bac-type"/>
</dbReference>
<dbReference type="InterPro" id="IPR011035">
    <property type="entry name" value="Ribosomal_bL25/Gln-tRNA_synth"/>
</dbReference>
<comment type="caution">
    <text evidence="8">The sequence shown here is derived from an EMBL/GenBank/DDBJ whole genome shotgun (WGS) entry which is preliminary data.</text>
</comment>
<feature type="domain" description="Large ribosomal subunit protein bL25 L25" evidence="6">
    <location>
        <begin position="8"/>
        <end position="90"/>
    </location>
</feature>
<dbReference type="Pfam" id="PF14693">
    <property type="entry name" value="Ribosomal_TL5_C"/>
    <property type="match status" value="1"/>
</dbReference>
<reference evidence="8" key="1">
    <citation type="submission" date="2021-03" db="EMBL/GenBank/DDBJ databases">
        <title>Actinotalea soli sp. nov., isolated from soil.</title>
        <authorList>
            <person name="Ping W."/>
            <person name="Zhang J."/>
        </authorList>
    </citation>
    <scope>NUCLEOTIDE SEQUENCE</scope>
    <source>
        <strain evidence="8">BY-33</strain>
    </source>
</reference>
<evidence type="ECO:0000313" key="8">
    <source>
        <dbReference type="EMBL" id="MBO1751998.1"/>
    </source>
</evidence>
<dbReference type="InterPro" id="IPR020056">
    <property type="entry name" value="Rbsml_bL25/Gln-tRNA_synth_N"/>
</dbReference>
<evidence type="ECO:0000259" key="6">
    <source>
        <dbReference type="Pfam" id="PF01386"/>
    </source>
</evidence>
<dbReference type="AlphaFoldDB" id="A0A939LQK6"/>
<dbReference type="SUPFAM" id="SSF50715">
    <property type="entry name" value="Ribosomal protein L25-like"/>
    <property type="match status" value="1"/>
</dbReference>
<evidence type="ECO:0000313" key="9">
    <source>
        <dbReference type="Proteomes" id="UP000664209"/>
    </source>
</evidence>
<dbReference type="InterPro" id="IPR001021">
    <property type="entry name" value="Ribosomal_bL25_long"/>
</dbReference>
<dbReference type="Gene3D" id="2.40.240.10">
    <property type="entry name" value="Ribosomal Protein L25, Chain P"/>
    <property type="match status" value="1"/>
</dbReference>
<evidence type="ECO:0000256" key="1">
    <source>
        <dbReference type="ARBA" id="ARBA00022730"/>
    </source>
</evidence>
<dbReference type="CDD" id="cd00495">
    <property type="entry name" value="Ribosomal_L25_TL5_CTC"/>
    <property type="match status" value="1"/>
</dbReference>
<feature type="domain" description="Large ribosomal subunit protein bL25 beta" evidence="7">
    <location>
        <begin position="98"/>
        <end position="178"/>
    </location>
</feature>
<dbReference type="NCBIfam" id="TIGR00731">
    <property type="entry name" value="bL25_bact_ctc"/>
    <property type="match status" value="1"/>
</dbReference>
<proteinExistence type="inferred from homology"/>
<gene>
    <name evidence="5" type="primary">rplY</name>
    <name evidence="5" type="synonym">ctc</name>
    <name evidence="8" type="ORF">J4G33_09300</name>
</gene>
<dbReference type="InterPro" id="IPR037121">
    <property type="entry name" value="Ribosomal_bL25_C"/>
</dbReference>
<dbReference type="Gene3D" id="2.170.120.20">
    <property type="entry name" value="Ribosomal protein L25, beta domain"/>
    <property type="match status" value="1"/>
</dbReference>